<dbReference type="InterPro" id="IPR010290">
    <property type="entry name" value="TM_effector"/>
</dbReference>
<dbReference type="AlphaFoldDB" id="A0NJX2"/>
<dbReference type="SUPFAM" id="SSF103473">
    <property type="entry name" value="MFS general substrate transporter"/>
    <property type="match status" value="1"/>
</dbReference>
<comment type="caution">
    <text evidence="8">The sequence shown here is derived from an EMBL/GenBank/DDBJ whole genome shotgun (WGS) entry which is preliminary data.</text>
</comment>
<dbReference type="PANTHER" id="PTHR23513">
    <property type="entry name" value="INTEGRAL MEMBRANE EFFLUX PROTEIN-RELATED"/>
    <property type="match status" value="1"/>
</dbReference>
<feature type="transmembrane region" description="Helical" evidence="7">
    <location>
        <begin position="147"/>
        <end position="172"/>
    </location>
</feature>
<keyword evidence="6 7" id="KW-0472">Membrane</keyword>
<dbReference type="InterPro" id="IPR036259">
    <property type="entry name" value="MFS_trans_sf"/>
</dbReference>
<evidence type="ECO:0000256" key="7">
    <source>
        <dbReference type="SAM" id="Phobius"/>
    </source>
</evidence>
<gene>
    <name evidence="8" type="ORF">OENOO_60062</name>
</gene>
<evidence type="ECO:0000256" key="3">
    <source>
        <dbReference type="ARBA" id="ARBA00022475"/>
    </source>
</evidence>
<evidence type="ECO:0000256" key="4">
    <source>
        <dbReference type="ARBA" id="ARBA00022692"/>
    </source>
</evidence>
<dbReference type="Pfam" id="PF05977">
    <property type="entry name" value="MFS_3"/>
    <property type="match status" value="1"/>
</dbReference>
<keyword evidence="2" id="KW-0813">Transport</keyword>
<accession>A0NJX2</accession>
<dbReference type="EMBL" id="AAUV01000055">
    <property type="protein sequence ID" value="EAV39240.1"/>
    <property type="molecule type" value="Genomic_DNA"/>
</dbReference>
<comment type="subcellular location">
    <subcellularLocation>
        <location evidence="1">Cell membrane</location>
        <topology evidence="1">Multi-pass membrane protein</topology>
    </subcellularLocation>
</comment>
<feature type="transmembrane region" description="Helical" evidence="7">
    <location>
        <begin position="23"/>
        <end position="44"/>
    </location>
</feature>
<protein>
    <submittedName>
        <fullName evidence="8">Uncharacterized protein</fullName>
    </submittedName>
</protein>
<feature type="transmembrane region" description="Helical" evidence="7">
    <location>
        <begin position="94"/>
        <end position="114"/>
    </location>
</feature>
<proteinExistence type="predicted"/>
<evidence type="ECO:0000313" key="9">
    <source>
        <dbReference type="Proteomes" id="UP000003346"/>
    </source>
</evidence>
<name>A0NJX2_OENOE</name>
<dbReference type="GO" id="GO:0005886">
    <property type="term" value="C:plasma membrane"/>
    <property type="evidence" value="ECO:0007669"/>
    <property type="project" value="UniProtKB-SubCell"/>
</dbReference>
<evidence type="ECO:0000256" key="2">
    <source>
        <dbReference type="ARBA" id="ARBA00022448"/>
    </source>
</evidence>
<keyword evidence="3" id="KW-1003">Cell membrane</keyword>
<dbReference type="Gene3D" id="1.20.1250.20">
    <property type="entry name" value="MFS general substrate transporter like domains"/>
    <property type="match status" value="1"/>
</dbReference>
<evidence type="ECO:0000313" key="8">
    <source>
        <dbReference type="EMBL" id="EAV39240.1"/>
    </source>
</evidence>
<feature type="transmembrane region" description="Helical" evidence="7">
    <location>
        <begin position="65"/>
        <end position="88"/>
    </location>
</feature>
<organism evidence="8 9">
    <name type="scientific">Oenococcus oeni ATCC BAA-1163</name>
    <dbReference type="NCBI Taxonomy" id="379360"/>
    <lineage>
        <taxon>Bacteria</taxon>
        <taxon>Bacillati</taxon>
        <taxon>Bacillota</taxon>
        <taxon>Bacilli</taxon>
        <taxon>Lactobacillales</taxon>
        <taxon>Lactobacillaceae</taxon>
        <taxon>Oenococcus</taxon>
    </lineage>
</organism>
<dbReference type="Proteomes" id="UP000003346">
    <property type="component" value="Unassembled WGS sequence"/>
</dbReference>
<sequence>MIWTDTISALMCLSGNFYVNNEQPQICLLIIITFVLNLMLALNYPAAKAITPEVVIKIYLQKFNAISNTFFNLANMAAPLVGGALLAIKNIDFSEFLLINALSYIVALCMNFLIPYKKVQDEKNNAKESIVTSTLIGFKYVKNHSNLLMYMLAMGIFNFCYAGFLLAAPYIAHHFFQGNSTNYSFFNSFRCWRIVGRRVVYFSKT</sequence>
<dbReference type="HOGENOM" id="CLU_1336381_0_0_9"/>
<evidence type="ECO:0000256" key="1">
    <source>
        <dbReference type="ARBA" id="ARBA00004651"/>
    </source>
</evidence>
<reference evidence="8 9" key="1">
    <citation type="submission" date="2006-11" db="EMBL/GenBank/DDBJ databases">
        <authorList>
            <consortium name="Laboratoire de Microbiologie (Universite Bourgogne)"/>
            <consortium name="GENOME Express"/>
            <consortium name="UMR Oenologie Ampelologie (Universite Bordeaux 2)"/>
            <person name="Guzzo J."/>
        </authorList>
    </citation>
    <scope>NUCLEOTIDE SEQUENCE [LARGE SCALE GENOMIC DNA]</scope>
    <source>
        <strain evidence="8 9">ATCC BAA-1163</strain>
    </source>
</reference>
<dbReference type="PANTHER" id="PTHR23513:SF11">
    <property type="entry name" value="STAPHYLOFERRIN A TRANSPORTER"/>
    <property type="match status" value="1"/>
</dbReference>
<evidence type="ECO:0000256" key="6">
    <source>
        <dbReference type="ARBA" id="ARBA00023136"/>
    </source>
</evidence>
<keyword evidence="4 7" id="KW-0812">Transmembrane</keyword>
<keyword evidence="5 7" id="KW-1133">Transmembrane helix</keyword>
<evidence type="ECO:0000256" key="5">
    <source>
        <dbReference type="ARBA" id="ARBA00022989"/>
    </source>
</evidence>